<accession>A0A8B7XU38</accession>
<dbReference type="CDD" id="cd00054">
    <property type="entry name" value="EGF_CA"/>
    <property type="match status" value="1"/>
</dbReference>
<dbReference type="PROSITE" id="PS50026">
    <property type="entry name" value="EGF_3"/>
    <property type="match status" value="1"/>
</dbReference>
<feature type="disulfide bond" evidence="1">
    <location>
        <begin position="194"/>
        <end position="211"/>
    </location>
</feature>
<keyword evidence="3" id="KW-0732">Signal</keyword>
<evidence type="ECO:0000313" key="5">
    <source>
        <dbReference type="Proteomes" id="UP000694845"/>
    </source>
</evidence>
<organism evidence="5 6">
    <name type="scientific">Acanthaster planci</name>
    <name type="common">Crown-of-thorns starfish</name>
    <dbReference type="NCBI Taxonomy" id="133434"/>
    <lineage>
        <taxon>Eukaryota</taxon>
        <taxon>Metazoa</taxon>
        <taxon>Echinodermata</taxon>
        <taxon>Eleutherozoa</taxon>
        <taxon>Asterozoa</taxon>
        <taxon>Asteroidea</taxon>
        <taxon>Valvatacea</taxon>
        <taxon>Valvatida</taxon>
        <taxon>Acanthasteridae</taxon>
        <taxon>Acanthaster</taxon>
    </lineage>
</organism>
<reference evidence="6" key="1">
    <citation type="submission" date="2025-08" db="UniProtKB">
        <authorList>
            <consortium name="RefSeq"/>
        </authorList>
    </citation>
    <scope>IDENTIFICATION</scope>
</reference>
<comment type="caution">
    <text evidence="1">Lacks conserved residue(s) required for the propagation of feature annotation.</text>
</comment>
<dbReference type="AlphaFoldDB" id="A0A8B7XU38"/>
<evidence type="ECO:0000256" key="3">
    <source>
        <dbReference type="SAM" id="SignalP"/>
    </source>
</evidence>
<gene>
    <name evidence="6" type="primary">LOC110975379</name>
</gene>
<feature type="transmembrane region" description="Helical" evidence="2">
    <location>
        <begin position="230"/>
        <end position="260"/>
    </location>
</feature>
<evidence type="ECO:0000259" key="4">
    <source>
        <dbReference type="PROSITE" id="PS50026"/>
    </source>
</evidence>
<dbReference type="KEGG" id="aplc:110975379"/>
<dbReference type="GeneID" id="110975379"/>
<dbReference type="SMART" id="SM00181">
    <property type="entry name" value="EGF"/>
    <property type="match status" value="2"/>
</dbReference>
<keyword evidence="1" id="KW-1015">Disulfide bond</keyword>
<proteinExistence type="predicted"/>
<feature type="disulfide bond" evidence="1">
    <location>
        <begin position="213"/>
        <end position="222"/>
    </location>
</feature>
<keyword evidence="2" id="KW-0812">Transmembrane</keyword>
<keyword evidence="1" id="KW-0245">EGF-like domain</keyword>
<dbReference type="SUPFAM" id="SSF57196">
    <property type="entry name" value="EGF/Laminin"/>
    <property type="match status" value="1"/>
</dbReference>
<protein>
    <submittedName>
        <fullName evidence="6">Uncharacterized protein LOC110975379 isoform X1</fullName>
    </submittedName>
</protein>
<dbReference type="Gene3D" id="2.10.25.10">
    <property type="entry name" value="Laminin"/>
    <property type="match status" value="1"/>
</dbReference>
<keyword evidence="5" id="KW-1185">Reference proteome</keyword>
<dbReference type="RefSeq" id="XP_022083520.1">
    <property type="nucleotide sequence ID" value="XM_022227828.1"/>
</dbReference>
<sequence length="330" mass="36139">MTNKQRKSWFFLVTTLALWQTMGAADDCDPQDASTCSGDLTCILRLGRHQCDCPFGSGRRNASDTCIAVNEFRLSIAIEEFAGETFEPAMFNDFPDDPNSTLFMNFLRQAIENEFNDGEGGFLSARVQKISRSGRSIRAVPIVSFNKDSNTTLEMVQGALMGAISSKNMLSRSNMKVDPSLTSAQELVCENGYCRNGGTCTPSIEDYSSNCTCVAGYEGSRCEVSRGESIAVILIPLGYALLVTIFAVSVCYCLGVIATARQRKPTSNDRHCWDRTSEDSIDYVNDPQYPMKSGLNLPNRHGGIPLGTAEKVIGTKAEELMVRPHPLATK</sequence>
<keyword evidence="2" id="KW-0472">Membrane</keyword>
<evidence type="ECO:0000313" key="6">
    <source>
        <dbReference type="RefSeq" id="XP_022083520.1"/>
    </source>
</evidence>
<evidence type="ECO:0000256" key="2">
    <source>
        <dbReference type="SAM" id="Phobius"/>
    </source>
</evidence>
<name>A0A8B7XU38_ACAPL</name>
<evidence type="ECO:0000256" key="1">
    <source>
        <dbReference type="PROSITE-ProRule" id="PRU00076"/>
    </source>
</evidence>
<dbReference type="PROSITE" id="PS00022">
    <property type="entry name" value="EGF_1"/>
    <property type="match status" value="1"/>
</dbReference>
<dbReference type="Proteomes" id="UP000694845">
    <property type="component" value="Unplaced"/>
</dbReference>
<feature type="chain" id="PRO_5034114506" evidence="3">
    <location>
        <begin position="26"/>
        <end position="330"/>
    </location>
</feature>
<feature type="domain" description="EGF-like" evidence="4">
    <location>
        <begin position="185"/>
        <end position="223"/>
    </location>
</feature>
<dbReference type="OrthoDB" id="6155533at2759"/>
<keyword evidence="2" id="KW-1133">Transmembrane helix</keyword>
<dbReference type="PROSITE" id="PS01186">
    <property type="entry name" value="EGF_2"/>
    <property type="match status" value="1"/>
</dbReference>
<dbReference type="InterPro" id="IPR000742">
    <property type="entry name" value="EGF"/>
</dbReference>
<feature type="signal peptide" evidence="3">
    <location>
        <begin position="1"/>
        <end position="25"/>
    </location>
</feature>